<organism evidence="2 3">
    <name type="scientific">Bacillus timonensis</name>
    <dbReference type="NCBI Taxonomy" id="1033734"/>
    <lineage>
        <taxon>Bacteria</taxon>
        <taxon>Bacillati</taxon>
        <taxon>Bacillota</taxon>
        <taxon>Bacilli</taxon>
        <taxon>Bacillales</taxon>
        <taxon>Bacillaceae</taxon>
        <taxon>Bacillus</taxon>
    </lineage>
</organism>
<feature type="transmembrane region" description="Helical" evidence="1">
    <location>
        <begin position="278"/>
        <end position="295"/>
    </location>
</feature>
<evidence type="ECO:0000256" key="1">
    <source>
        <dbReference type="SAM" id="Phobius"/>
    </source>
</evidence>
<evidence type="ECO:0000313" key="3">
    <source>
        <dbReference type="Proteomes" id="UP000306477"/>
    </source>
</evidence>
<dbReference type="Pfam" id="PF02667">
    <property type="entry name" value="SCFA_trans"/>
    <property type="match status" value="1"/>
</dbReference>
<comment type="caution">
    <text evidence="2">The sequence shown here is derived from an EMBL/GenBank/DDBJ whole genome shotgun (WGS) entry which is preliminary data.</text>
</comment>
<dbReference type="InterPro" id="IPR006160">
    <property type="entry name" value="SCFA_transpt_AtoE"/>
</dbReference>
<dbReference type="EMBL" id="SLUB01000074">
    <property type="protein sequence ID" value="THE09521.1"/>
    <property type="molecule type" value="Genomic_DNA"/>
</dbReference>
<keyword evidence="3" id="KW-1185">Reference proteome</keyword>
<keyword evidence="1" id="KW-0472">Membrane</keyword>
<feature type="transmembrane region" description="Helical" evidence="1">
    <location>
        <begin position="346"/>
        <end position="366"/>
    </location>
</feature>
<feature type="transmembrane region" description="Helical" evidence="1">
    <location>
        <begin position="54"/>
        <end position="75"/>
    </location>
</feature>
<reference evidence="2 3" key="1">
    <citation type="journal article" date="2019" name="Indoor Air">
        <title>Impacts of indoor surface finishes on bacterial viability.</title>
        <authorList>
            <person name="Hu J."/>
            <person name="Maamar S.B."/>
            <person name="Glawe A.J."/>
            <person name="Gottel N."/>
            <person name="Gilbert J.A."/>
            <person name="Hartmann E.M."/>
        </authorList>
    </citation>
    <scope>NUCLEOTIDE SEQUENCE [LARGE SCALE GENOMIC DNA]</scope>
    <source>
        <strain evidence="2 3">AF060A6</strain>
    </source>
</reference>
<name>A0A4S3PJD3_9BACI</name>
<keyword evidence="1" id="KW-1133">Transmembrane helix</keyword>
<dbReference type="PANTHER" id="PTHR41983:SF2">
    <property type="entry name" value="SHORT-CHAIN FATTY ACID TRANSPORTER-RELATED"/>
    <property type="match status" value="1"/>
</dbReference>
<dbReference type="AlphaFoldDB" id="A0A4S3PJD3"/>
<protein>
    <submittedName>
        <fullName evidence="2">Short-chain fatty acid transporter</fullName>
    </submittedName>
</protein>
<dbReference type="GO" id="GO:0005886">
    <property type="term" value="C:plasma membrane"/>
    <property type="evidence" value="ECO:0007669"/>
    <property type="project" value="TreeGrafter"/>
</dbReference>
<dbReference type="OrthoDB" id="9342495at2"/>
<feature type="transmembrane region" description="Helical" evidence="1">
    <location>
        <begin position="96"/>
        <end position="116"/>
    </location>
</feature>
<feature type="transmembrane region" description="Helical" evidence="1">
    <location>
        <begin position="434"/>
        <end position="453"/>
    </location>
</feature>
<keyword evidence="1" id="KW-0812">Transmembrane</keyword>
<gene>
    <name evidence="2" type="ORF">E1I69_22005</name>
</gene>
<accession>A0A4S3PJD3</accession>
<proteinExistence type="predicted"/>
<feature type="transmembrane region" description="Helical" evidence="1">
    <location>
        <begin position="183"/>
        <end position="205"/>
    </location>
</feature>
<dbReference type="RefSeq" id="WP_136381684.1">
    <property type="nucleotide sequence ID" value="NZ_SLUB01000074.1"/>
</dbReference>
<dbReference type="Proteomes" id="UP000306477">
    <property type="component" value="Unassembled WGS sequence"/>
</dbReference>
<feature type="transmembrane region" description="Helical" evidence="1">
    <location>
        <begin position="251"/>
        <end position="271"/>
    </location>
</feature>
<dbReference type="PANTHER" id="PTHR41983">
    <property type="entry name" value="SHORT-CHAIN FATTY ACID TRANSPORTER-RELATED"/>
    <property type="match status" value="1"/>
</dbReference>
<sequence length="455" mass="49720">MKKSMSERVADVYSRYFPDAFIFAIVLSLFAILGAIFFTDSSPIAVLGYWFDGFPMLFTFAFQLIITYAAALVLVDTPVVQRFIKNMASKIKKPTTAYVSTSIVGALTSFLGWYFGPVVTSLYARALGQNVKGVDYRLLAAVSYASFTISLTGISGTIPLFVATEGSFTELLGGIYTLDQTTFSVLNMVTAFAIVIVSTIIFYFIGKNKKEIVTFNDLAIIKSGEQAASLELEPSKVAYEPKSFAEKINDFRPTLLIFGLLGLVYLIYFFGTKGINGLNLNSVAFISIVIGFLVHKSPTTYLESFSRNIPATSSIALQFPIYGGIASILIASGLSENITAWMVSYSTEVTFPVLTFLITGFINLFVPSAGSQFTATAPFIIPAAQELGVEIPRAILSITFGDIWTNLIQPFWALLYFPILAVGTRLTVRDFMGYCLPILVAVGAIWILGLLFLPL</sequence>
<evidence type="ECO:0000313" key="2">
    <source>
        <dbReference type="EMBL" id="THE09521.1"/>
    </source>
</evidence>
<feature type="transmembrane region" description="Helical" evidence="1">
    <location>
        <begin position="136"/>
        <end position="162"/>
    </location>
</feature>
<feature type="transmembrane region" description="Helical" evidence="1">
    <location>
        <begin position="403"/>
        <end position="422"/>
    </location>
</feature>
<feature type="transmembrane region" description="Helical" evidence="1">
    <location>
        <begin position="315"/>
        <end position="334"/>
    </location>
</feature>
<feature type="transmembrane region" description="Helical" evidence="1">
    <location>
        <begin position="20"/>
        <end position="39"/>
    </location>
</feature>